<dbReference type="InterPro" id="IPR017441">
    <property type="entry name" value="Protein_kinase_ATP_BS"/>
</dbReference>
<evidence type="ECO:0000256" key="8">
    <source>
        <dbReference type="SAM" id="Coils"/>
    </source>
</evidence>
<dbReference type="GO" id="GO:0005634">
    <property type="term" value="C:nucleus"/>
    <property type="evidence" value="ECO:0007669"/>
    <property type="project" value="TreeGrafter"/>
</dbReference>
<dbReference type="PANTHER" id="PTHR22974:SF23">
    <property type="entry name" value="TOUSLED-LIKE KINASE, ISOFORM G"/>
    <property type="match status" value="1"/>
</dbReference>
<feature type="coiled-coil region" evidence="8">
    <location>
        <begin position="17"/>
        <end position="51"/>
    </location>
</feature>
<proteinExistence type="inferred from homology"/>
<dbReference type="PROSITE" id="PS00108">
    <property type="entry name" value="PROTEIN_KINASE_ST"/>
    <property type="match status" value="1"/>
</dbReference>
<evidence type="ECO:0000256" key="6">
    <source>
        <dbReference type="PROSITE-ProRule" id="PRU10141"/>
    </source>
</evidence>
<evidence type="ECO:0000313" key="10">
    <source>
        <dbReference type="EMBL" id="CAD8880835.1"/>
    </source>
</evidence>
<dbReference type="Gene3D" id="1.10.510.10">
    <property type="entry name" value="Transferase(Phosphotransferase) domain 1"/>
    <property type="match status" value="1"/>
</dbReference>
<keyword evidence="4" id="KW-0418">Kinase</keyword>
<dbReference type="GO" id="GO:0004674">
    <property type="term" value="F:protein serine/threonine kinase activity"/>
    <property type="evidence" value="ECO:0007669"/>
    <property type="project" value="UniProtKB-KW"/>
</dbReference>
<dbReference type="GO" id="GO:0007059">
    <property type="term" value="P:chromosome segregation"/>
    <property type="evidence" value="ECO:0007669"/>
    <property type="project" value="TreeGrafter"/>
</dbReference>
<organism evidence="10">
    <name type="scientific">Corethron hystrix</name>
    <dbReference type="NCBI Taxonomy" id="216773"/>
    <lineage>
        <taxon>Eukaryota</taxon>
        <taxon>Sar</taxon>
        <taxon>Stramenopiles</taxon>
        <taxon>Ochrophyta</taxon>
        <taxon>Bacillariophyta</taxon>
        <taxon>Coscinodiscophyceae</taxon>
        <taxon>Corethrophycidae</taxon>
        <taxon>Corethrales</taxon>
        <taxon>Corethraceae</taxon>
        <taxon>Corethron</taxon>
    </lineage>
</organism>
<accession>A0A7S1FQ48</accession>
<keyword evidence="5 6" id="KW-0067">ATP-binding</keyword>
<keyword evidence="2" id="KW-0808">Transferase</keyword>
<evidence type="ECO:0000256" key="4">
    <source>
        <dbReference type="ARBA" id="ARBA00022777"/>
    </source>
</evidence>
<dbReference type="PANTHER" id="PTHR22974">
    <property type="entry name" value="MIXED LINEAGE PROTEIN KINASE"/>
    <property type="match status" value="1"/>
</dbReference>
<dbReference type="SMART" id="SM00220">
    <property type="entry name" value="S_TKc"/>
    <property type="match status" value="1"/>
</dbReference>
<comment type="similarity">
    <text evidence="7">Belongs to the protein kinase superfamily.</text>
</comment>
<evidence type="ECO:0000259" key="9">
    <source>
        <dbReference type="PROSITE" id="PS50011"/>
    </source>
</evidence>
<keyword evidence="3 6" id="KW-0547">Nucleotide-binding</keyword>
<dbReference type="InterPro" id="IPR011009">
    <property type="entry name" value="Kinase-like_dom_sf"/>
</dbReference>
<keyword evidence="8" id="KW-0175">Coiled coil</keyword>
<gene>
    <name evidence="10" type="ORF">CHYS00102_LOCUS8021</name>
</gene>
<dbReference type="GO" id="GO:0035556">
    <property type="term" value="P:intracellular signal transduction"/>
    <property type="evidence" value="ECO:0007669"/>
    <property type="project" value="TreeGrafter"/>
</dbReference>
<keyword evidence="1 7" id="KW-0723">Serine/threonine-protein kinase</keyword>
<evidence type="ECO:0000256" key="1">
    <source>
        <dbReference type="ARBA" id="ARBA00022527"/>
    </source>
</evidence>
<evidence type="ECO:0000256" key="5">
    <source>
        <dbReference type="ARBA" id="ARBA00022840"/>
    </source>
</evidence>
<protein>
    <recommendedName>
        <fullName evidence="9">Protein kinase domain-containing protein</fullName>
    </recommendedName>
</protein>
<dbReference type="PROSITE" id="PS00107">
    <property type="entry name" value="PROTEIN_KINASE_ATP"/>
    <property type="match status" value="1"/>
</dbReference>
<evidence type="ECO:0000256" key="7">
    <source>
        <dbReference type="RuleBase" id="RU000304"/>
    </source>
</evidence>
<evidence type="ECO:0000256" key="3">
    <source>
        <dbReference type="ARBA" id="ARBA00022741"/>
    </source>
</evidence>
<sequence>MDALEIMEAQEEMYLQAVALKKEEAQLLEEEKRLEEEKVKHVRELRRVASEEASRFKSRPKLNDRYVLLNLLGKGGFSEVWRAYDLHETMEVAVKIHQLDPRWSDDKKDNYTRHVSREYEIHRDVRHPRVVSLFDVLEIDANSFATVLEYCRGTDLDSLLKERRRLPEREARAVTLQILAGMRYLSRPAEDGMRQGIIHYDLKPGNILFDEDGGVKITDFGLSKIVEANDPGDSMELTSQGAGTYWYLPPECFMMHGGVRISNKVDVWSIGIIFYQMLFGKRPFGDGQTQDSIINNHTMLNAHQVQFPSDVQVTKGAKDFIGRCLTYDQALRPDIDQLCQNPYLQISLE</sequence>
<evidence type="ECO:0000256" key="2">
    <source>
        <dbReference type="ARBA" id="ARBA00022679"/>
    </source>
</evidence>
<dbReference type="PROSITE" id="PS50011">
    <property type="entry name" value="PROTEIN_KINASE_DOM"/>
    <property type="match status" value="1"/>
</dbReference>
<dbReference type="AlphaFoldDB" id="A0A7S1FQ48"/>
<dbReference type="Pfam" id="PF00069">
    <property type="entry name" value="Pkinase"/>
    <property type="match status" value="1"/>
</dbReference>
<reference evidence="10" key="1">
    <citation type="submission" date="2021-01" db="EMBL/GenBank/DDBJ databases">
        <authorList>
            <person name="Corre E."/>
            <person name="Pelletier E."/>
            <person name="Niang G."/>
            <person name="Scheremetjew M."/>
            <person name="Finn R."/>
            <person name="Kale V."/>
            <person name="Holt S."/>
            <person name="Cochrane G."/>
            <person name="Meng A."/>
            <person name="Brown T."/>
            <person name="Cohen L."/>
        </authorList>
    </citation>
    <scope>NUCLEOTIDE SEQUENCE</scope>
    <source>
        <strain evidence="10">308</strain>
    </source>
</reference>
<dbReference type="SUPFAM" id="SSF56112">
    <property type="entry name" value="Protein kinase-like (PK-like)"/>
    <property type="match status" value="1"/>
</dbReference>
<dbReference type="FunFam" id="1.10.510.10:FF:000698">
    <property type="entry name" value="Serine/threonine-protein kinase tousled-like 1"/>
    <property type="match status" value="1"/>
</dbReference>
<dbReference type="EMBL" id="HBFR01011118">
    <property type="protein sequence ID" value="CAD8880835.1"/>
    <property type="molecule type" value="Transcribed_RNA"/>
</dbReference>
<feature type="domain" description="Protein kinase" evidence="9">
    <location>
        <begin position="66"/>
        <end position="344"/>
    </location>
</feature>
<name>A0A7S1FQ48_9STRA</name>
<dbReference type="InterPro" id="IPR008271">
    <property type="entry name" value="Ser/Thr_kinase_AS"/>
</dbReference>
<dbReference type="CDD" id="cd13990">
    <property type="entry name" value="STKc_TLK"/>
    <property type="match status" value="1"/>
</dbReference>
<dbReference type="InterPro" id="IPR000719">
    <property type="entry name" value="Prot_kinase_dom"/>
</dbReference>
<dbReference type="GO" id="GO:0005524">
    <property type="term" value="F:ATP binding"/>
    <property type="evidence" value="ECO:0007669"/>
    <property type="project" value="UniProtKB-UniRule"/>
</dbReference>
<feature type="binding site" evidence="6">
    <location>
        <position position="95"/>
    </location>
    <ligand>
        <name>ATP</name>
        <dbReference type="ChEBI" id="CHEBI:30616"/>
    </ligand>
</feature>